<evidence type="ECO:0000313" key="1">
    <source>
        <dbReference type="EMBL" id="KAG8651062.1"/>
    </source>
</evidence>
<protein>
    <submittedName>
        <fullName evidence="1">Uncharacterized protein</fullName>
    </submittedName>
</protein>
<accession>A0ACB7HE68</accession>
<sequence length="123" mass="14287">MLEVDKPEFLQEKVPSDLAFSFTEYIQEKAQVRNPTHEHVEENRVPLLPAPPQPIHVEVEPLPKRHRTQPPKESQRRRGRRRPQLVNDVPSWLPDGWTVKKWVRRNGASAGHVDKILVVVEEG</sequence>
<evidence type="ECO:0000313" key="2">
    <source>
        <dbReference type="Proteomes" id="UP000091857"/>
    </source>
</evidence>
<gene>
    <name evidence="1" type="ORF">MANES_07G091450v8</name>
</gene>
<dbReference type="Proteomes" id="UP000091857">
    <property type="component" value="Chromosome 7"/>
</dbReference>
<reference evidence="2" key="1">
    <citation type="journal article" date="2016" name="Nat. Biotechnol.">
        <title>Sequencing wild and cultivated cassava and related species reveals extensive interspecific hybridization and genetic diversity.</title>
        <authorList>
            <person name="Bredeson J.V."/>
            <person name="Lyons J.B."/>
            <person name="Prochnik S.E."/>
            <person name="Wu G.A."/>
            <person name="Ha C.M."/>
            <person name="Edsinger-Gonzales E."/>
            <person name="Grimwood J."/>
            <person name="Schmutz J."/>
            <person name="Rabbi I.Y."/>
            <person name="Egesi C."/>
            <person name="Nauluvula P."/>
            <person name="Lebot V."/>
            <person name="Ndunguru J."/>
            <person name="Mkamilo G."/>
            <person name="Bart R.S."/>
            <person name="Setter T.L."/>
            <person name="Gleadow R.M."/>
            <person name="Kulakow P."/>
            <person name="Ferguson M.E."/>
            <person name="Rounsley S."/>
            <person name="Rokhsar D.S."/>
        </authorList>
    </citation>
    <scope>NUCLEOTIDE SEQUENCE [LARGE SCALE GENOMIC DNA]</scope>
    <source>
        <strain evidence="2">cv. AM560-2</strain>
    </source>
</reference>
<name>A0ACB7HE68_MANES</name>
<proteinExistence type="predicted"/>
<comment type="caution">
    <text evidence="1">The sequence shown here is derived from an EMBL/GenBank/DDBJ whole genome shotgun (WGS) entry which is preliminary data.</text>
</comment>
<dbReference type="EMBL" id="CM004393">
    <property type="protein sequence ID" value="KAG8651062.1"/>
    <property type="molecule type" value="Genomic_DNA"/>
</dbReference>
<keyword evidence="2" id="KW-1185">Reference proteome</keyword>
<organism evidence="1 2">
    <name type="scientific">Manihot esculenta</name>
    <name type="common">Cassava</name>
    <name type="synonym">Jatropha manihot</name>
    <dbReference type="NCBI Taxonomy" id="3983"/>
    <lineage>
        <taxon>Eukaryota</taxon>
        <taxon>Viridiplantae</taxon>
        <taxon>Streptophyta</taxon>
        <taxon>Embryophyta</taxon>
        <taxon>Tracheophyta</taxon>
        <taxon>Spermatophyta</taxon>
        <taxon>Magnoliopsida</taxon>
        <taxon>eudicotyledons</taxon>
        <taxon>Gunneridae</taxon>
        <taxon>Pentapetalae</taxon>
        <taxon>rosids</taxon>
        <taxon>fabids</taxon>
        <taxon>Malpighiales</taxon>
        <taxon>Euphorbiaceae</taxon>
        <taxon>Crotonoideae</taxon>
        <taxon>Manihoteae</taxon>
        <taxon>Manihot</taxon>
    </lineage>
</organism>